<evidence type="ECO:0000313" key="4">
    <source>
        <dbReference type="Proteomes" id="UP000275078"/>
    </source>
</evidence>
<evidence type="ECO:0000256" key="2">
    <source>
        <dbReference type="SAM" id="SignalP"/>
    </source>
</evidence>
<name>A0A3N4I9M4_ASCIM</name>
<feature type="signal peptide" evidence="2">
    <location>
        <begin position="1"/>
        <end position="20"/>
    </location>
</feature>
<proteinExistence type="predicted"/>
<keyword evidence="4" id="KW-1185">Reference proteome</keyword>
<evidence type="ECO:0000313" key="3">
    <source>
        <dbReference type="EMBL" id="RPA82779.1"/>
    </source>
</evidence>
<sequence length="171" mass="18392">MEWSILSKLVALCLLTIVHCSPHAWPASAFSSVALRVNFAEGQTWRFVATGIRLPKHTPSSGALPMPESTRGPEDPTNAATTTYNREGERPATDTDLPAPNPTPLLPPFSSGNDQPNSDPIILDNEGSGNWSSSPTISMGIFPNITRSAEDAVSEGRMISLENLVHHNNGY</sequence>
<protein>
    <submittedName>
        <fullName evidence="3">Uncharacterized protein</fullName>
    </submittedName>
</protein>
<dbReference type="Proteomes" id="UP000275078">
    <property type="component" value="Unassembled WGS sequence"/>
</dbReference>
<feature type="chain" id="PRO_5018062975" evidence="2">
    <location>
        <begin position="21"/>
        <end position="171"/>
    </location>
</feature>
<gene>
    <name evidence="3" type="ORF">BJ508DRAFT_84128</name>
</gene>
<feature type="region of interest" description="Disordered" evidence="1">
    <location>
        <begin position="56"/>
        <end position="119"/>
    </location>
</feature>
<keyword evidence="2" id="KW-0732">Signal</keyword>
<dbReference type="EMBL" id="ML119669">
    <property type="protein sequence ID" value="RPA82779.1"/>
    <property type="molecule type" value="Genomic_DNA"/>
</dbReference>
<evidence type="ECO:0000256" key="1">
    <source>
        <dbReference type="SAM" id="MobiDB-lite"/>
    </source>
</evidence>
<reference evidence="3 4" key="1">
    <citation type="journal article" date="2018" name="Nat. Ecol. Evol.">
        <title>Pezizomycetes genomes reveal the molecular basis of ectomycorrhizal truffle lifestyle.</title>
        <authorList>
            <person name="Murat C."/>
            <person name="Payen T."/>
            <person name="Noel B."/>
            <person name="Kuo A."/>
            <person name="Morin E."/>
            <person name="Chen J."/>
            <person name="Kohler A."/>
            <person name="Krizsan K."/>
            <person name="Balestrini R."/>
            <person name="Da Silva C."/>
            <person name="Montanini B."/>
            <person name="Hainaut M."/>
            <person name="Levati E."/>
            <person name="Barry K.W."/>
            <person name="Belfiori B."/>
            <person name="Cichocki N."/>
            <person name="Clum A."/>
            <person name="Dockter R.B."/>
            <person name="Fauchery L."/>
            <person name="Guy J."/>
            <person name="Iotti M."/>
            <person name="Le Tacon F."/>
            <person name="Lindquist E.A."/>
            <person name="Lipzen A."/>
            <person name="Malagnac F."/>
            <person name="Mello A."/>
            <person name="Molinier V."/>
            <person name="Miyauchi S."/>
            <person name="Poulain J."/>
            <person name="Riccioni C."/>
            <person name="Rubini A."/>
            <person name="Sitrit Y."/>
            <person name="Splivallo R."/>
            <person name="Traeger S."/>
            <person name="Wang M."/>
            <person name="Zifcakova L."/>
            <person name="Wipf D."/>
            <person name="Zambonelli A."/>
            <person name="Paolocci F."/>
            <person name="Nowrousian M."/>
            <person name="Ottonello S."/>
            <person name="Baldrian P."/>
            <person name="Spatafora J.W."/>
            <person name="Henrissat B."/>
            <person name="Nagy L.G."/>
            <person name="Aury J.M."/>
            <person name="Wincker P."/>
            <person name="Grigoriev I.V."/>
            <person name="Bonfante P."/>
            <person name="Martin F.M."/>
        </authorList>
    </citation>
    <scope>NUCLEOTIDE SEQUENCE [LARGE SCALE GENOMIC DNA]</scope>
    <source>
        <strain evidence="3 4">RN42</strain>
    </source>
</reference>
<accession>A0A3N4I9M4</accession>
<dbReference type="AlphaFoldDB" id="A0A3N4I9M4"/>
<organism evidence="3 4">
    <name type="scientific">Ascobolus immersus RN42</name>
    <dbReference type="NCBI Taxonomy" id="1160509"/>
    <lineage>
        <taxon>Eukaryota</taxon>
        <taxon>Fungi</taxon>
        <taxon>Dikarya</taxon>
        <taxon>Ascomycota</taxon>
        <taxon>Pezizomycotina</taxon>
        <taxon>Pezizomycetes</taxon>
        <taxon>Pezizales</taxon>
        <taxon>Ascobolaceae</taxon>
        <taxon>Ascobolus</taxon>
    </lineage>
</organism>